<evidence type="ECO:0000256" key="5">
    <source>
        <dbReference type="ARBA" id="ARBA00022777"/>
    </source>
</evidence>
<dbReference type="EC" id="2.7.13.3" evidence="2"/>
<dbReference type="NCBIfam" id="TIGR00229">
    <property type="entry name" value="sensory_box"/>
    <property type="match status" value="3"/>
</dbReference>
<dbReference type="InterPro" id="IPR000014">
    <property type="entry name" value="PAS"/>
</dbReference>
<feature type="domain" description="Histidine kinase" evidence="6">
    <location>
        <begin position="513"/>
        <end position="728"/>
    </location>
</feature>
<reference evidence="9 10" key="1">
    <citation type="submission" date="2015-01" db="EMBL/GenBank/DDBJ databases">
        <title>Rufibacter sp./DG31D/ whole genome sequencing.</title>
        <authorList>
            <person name="Kim M.K."/>
            <person name="Srinivasan S."/>
            <person name="Lee J.-J."/>
        </authorList>
    </citation>
    <scope>NUCLEOTIDE SEQUENCE [LARGE SCALE GENOMIC DNA]</scope>
    <source>
        <strain evidence="9 10">DG31D</strain>
    </source>
</reference>
<dbReference type="CDD" id="cd00130">
    <property type="entry name" value="PAS"/>
    <property type="match status" value="4"/>
</dbReference>
<dbReference type="STRING" id="1379910.TH63_09425"/>
<dbReference type="InterPro" id="IPR005467">
    <property type="entry name" value="His_kinase_dom"/>
</dbReference>
<organism evidence="9 10">
    <name type="scientific">Rufibacter radiotolerans</name>
    <dbReference type="NCBI Taxonomy" id="1379910"/>
    <lineage>
        <taxon>Bacteria</taxon>
        <taxon>Pseudomonadati</taxon>
        <taxon>Bacteroidota</taxon>
        <taxon>Cytophagia</taxon>
        <taxon>Cytophagales</taxon>
        <taxon>Hymenobacteraceae</taxon>
        <taxon>Rufibacter</taxon>
    </lineage>
</organism>
<evidence type="ECO:0000256" key="2">
    <source>
        <dbReference type="ARBA" id="ARBA00012438"/>
    </source>
</evidence>
<dbReference type="AlphaFoldDB" id="A0A0H4VQ05"/>
<feature type="domain" description="PAS" evidence="7">
    <location>
        <begin position="132"/>
        <end position="202"/>
    </location>
</feature>
<dbReference type="SUPFAM" id="SSF47384">
    <property type="entry name" value="Homodimeric domain of signal transducing histidine kinase"/>
    <property type="match status" value="1"/>
</dbReference>
<keyword evidence="4" id="KW-0808">Transferase</keyword>
<dbReference type="Pfam" id="PF00989">
    <property type="entry name" value="PAS"/>
    <property type="match status" value="1"/>
</dbReference>
<evidence type="ECO:0000256" key="4">
    <source>
        <dbReference type="ARBA" id="ARBA00022679"/>
    </source>
</evidence>
<dbReference type="SUPFAM" id="SSF55874">
    <property type="entry name" value="ATPase domain of HSP90 chaperone/DNA topoisomerase II/histidine kinase"/>
    <property type="match status" value="1"/>
</dbReference>
<dbReference type="PATRIC" id="fig|1379910.4.peg.2044"/>
<evidence type="ECO:0000313" key="9">
    <source>
        <dbReference type="EMBL" id="AKQ45814.1"/>
    </source>
</evidence>
<dbReference type="InterPro" id="IPR013656">
    <property type="entry name" value="PAS_4"/>
</dbReference>
<dbReference type="Pfam" id="PF08447">
    <property type="entry name" value="PAS_3"/>
    <property type="match status" value="1"/>
</dbReference>
<keyword evidence="10" id="KW-1185">Reference proteome</keyword>
<dbReference type="GO" id="GO:0000155">
    <property type="term" value="F:phosphorelay sensor kinase activity"/>
    <property type="evidence" value="ECO:0007669"/>
    <property type="project" value="InterPro"/>
</dbReference>
<dbReference type="InterPro" id="IPR013767">
    <property type="entry name" value="PAS_fold"/>
</dbReference>
<dbReference type="CDD" id="cd00082">
    <property type="entry name" value="HisKA"/>
    <property type="match status" value="1"/>
</dbReference>
<dbReference type="Pfam" id="PF02518">
    <property type="entry name" value="HATPase_c"/>
    <property type="match status" value="1"/>
</dbReference>
<proteinExistence type="predicted"/>
<dbReference type="InterPro" id="IPR035965">
    <property type="entry name" value="PAS-like_dom_sf"/>
</dbReference>
<dbReference type="InterPro" id="IPR001610">
    <property type="entry name" value="PAC"/>
</dbReference>
<protein>
    <recommendedName>
        <fullName evidence="2">histidine kinase</fullName>
        <ecNumber evidence="2">2.7.13.3</ecNumber>
    </recommendedName>
</protein>
<dbReference type="RefSeq" id="WP_048920727.1">
    <property type="nucleotide sequence ID" value="NZ_CP010777.1"/>
</dbReference>
<dbReference type="PANTHER" id="PTHR43304">
    <property type="entry name" value="PHYTOCHROME-LIKE PROTEIN CPH1"/>
    <property type="match status" value="1"/>
</dbReference>
<dbReference type="SMART" id="SM00387">
    <property type="entry name" value="HATPase_c"/>
    <property type="match status" value="1"/>
</dbReference>
<gene>
    <name evidence="9" type="ORF">TH63_09425</name>
</gene>
<dbReference type="InterPro" id="IPR036890">
    <property type="entry name" value="HATPase_C_sf"/>
</dbReference>
<dbReference type="InterPro" id="IPR036097">
    <property type="entry name" value="HisK_dim/P_sf"/>
</dbReference>
<accession>A0A0H4VQ05</accession>
<dbReference type="PANTHER" id="PTHR43304:SF1">
    <property type="entry name" value="PAC DOMAIN-CONTAINING PROTEIN"/>
    <property type="match status" value="1"/>
</dbReference>
<evidence type="ECO:0000259" key="6">
    <source>
        <dbReference type="PROSITE" id="PS50109"/>
    </source>
</evidence>
<feature type="domain" description="PAC" evidence="8">
    <location>
        <begin position="80"/>
        <end position="131"/>
    </location>
</feature>
<dbReference type="InterPro" id="IPR003661">
    <property type="entry name" value="HisK_dim/P_dom"/>
</dbReference>
<sequence length="731" mass="81594">MGRIEQGDGFLEAILGNSTDLMSIIDAQGQYKYVAGSVKKILGYDPEELVGCNAFSFIHAEDLQGALEALAYAVSADYATLSPFRFRAKDGRWLWLECSVTNMAQHEAVSGYVTNSRDVTERVLEEQRKKKSQAHYEALFHNHPDAVFELNRGGFFTKVNHGVSKLLGFPDGQVLGSHFGKFVHEDDLPLAQNAFANTMSGNTQYLELAIRRGDGVVSDLGITVLPVLVGGEVVSLQGIAKDITAQKRDEAQLKEQVDVVSGIMENIPESFYSLNENWEYTYVNAYYASYMGKKKEELLGRSIWEVFPLATSTRFYRECLQVLGNKTPSFFEEVIPYKADSIISFQIYPAGKGVAVHFVDVTQRKQEKDRLEKMALVASKTTTGIMVMDEERRIEWVNEAFEKSTGFTLEECLMRRPEEVLGGGDAQPGMLKTIKKRLAAGKSFKGEVFSYSKSGRKLWFYNEITPALDDSGSKKIIGVRTDITDRKQKEEEMVRLAQDLSEQNRDLRQFSYIVSHGLRSPAANLIGLANALSTVDRASPDFGRLLGMVGECAHRLDGVILDMNNVLSVKDSRSAPNREQVDLNVFCREVVADFRVDLLGVEPAPRVEFEELPVIYTNKAYLYEILKCLLSNAIKFRRPDVPLHISLKAAIKGKNMELAVVDNGIGMDMGVVEPNLFRLYKKFHRGYAGRGAGLFLSKTYADALGGKIRLESIPSKGTKVSIKFRKDAVCP</sequence>
<dbReference type="Gene3D" id="1.10.287.130">
    <property type="match status" value="1"/>
</dbReference>
<dbReference type="InterPro" id="IPR003594">
    <property type="entry name" value="HATPase_dom"/>
</dbReference>
<evidence type="ECO:0000313" key="10">
    <source>
        <dbReference type="Proteomes" id="UP000036458"/>
    </source>
</evidence>
<dbReference type="InterPro" id="IPR013655">
    <property type="entry name" value="PAS_fold_3"/>
</dbReference>
<dbReference type="InterPro" id="IPR000700">
    <property type="entry name" value="PAS-assoc_C"/>
</dbReference>
<feature type="domain" description="PAC" evidence="8">
    <location>
        <begin position="204"/>
        <end position="255"/>
    </location>
</feature>
<dbReference type="Proteomes" id="UP000036458">
    <property type="component" value="Chromosome"/>
</dbReference>
<name>A0A0H4VQ05_9BACT</name>
<feature type="domain" description="PAS" evidence="7">
    <location>
        <begin position="256"/>
        <end position="307"/>
    </location>
</feature>
<dbReference type="SUPFAM" id="SSF55785">
    <property type="entry name" value="PYP-like sensor domain (PAS domain)"/>
    <property type="match status" value="4"/>
</dbReference>
<dbReference type="PROSITE" id="PS50109">
    <property type="entry name" value="HIS_KIN"/>
    <property type="match status" value="1"/>
</dbReference>
<comment type="catalytic activity">
    <reaction evidence="1">
        <text>ATP + protein L-histidine = ADP + protein N-phospho-L-histidine.</text>
        <dbReference type="EC" id="2.7.13.3"/>
    </reaction>
</comment>
<feature type="domain" description="PAS" evidence="7">
    <location>
        <begin position="7"/>
        <end position="77"/>
    </location>
</feature>
<dbReference type="SMART" id="SM00086">
    <property type="entry name" value="PAC"/>
    <property type="match status" value="3"/>
</dbReference>
<keyword evidence="3" id="KW-0597">Phosphoprotein</keyword>
<keyword evidence="5" id="KW-0418">Kinase</keyword>
<dbReference type="Gene3D" id="3.30.450.20">
    <property type="entry name" value="PAS domain"/>
    <property type="match status" value="4"/>
</dbReference>
<evidence type="ECO:0000256" key="1">
    <source>
        <dbReference type="ARBA" id="ARBA00000085"/>
    </source>
</evidence>
<dbReference type="PROSITE" id="PS50113">
    <property type="entry name" value="PAC"/>
    <property type="match status" value="3"/>
</dbReference>
<feature type="domain" description="PAS" evidence="7">
    <location>
        <begin position="370"/>
        <end position="415"/>
    </location>
</feature>
<dbReference type="Pfam" id="PF08448">
    <property type="entry name" value="PAS_4"/>
    <property type="match status" value="2"/>
</dbReference>
<evidence type="ECO:0000256" key="3">
    <source>
        <dbReference type="ARBA" id="ARBA00022553"/>
    </source>
</evidence>
<dbReference type="InterPro" id="IPR052162">
    <property type="entry name" value="Sensor_kinase/Photoreceptor"/>
</dbReference>
<evidence type="ECO:0000259" key="7">
    <source>
        <dbReference type="PROSITE" id="PS50112"/>
    </source>
</evidence>
<dbReference type="KEGG" id="ruf:TH63_09425"/>
<dbReference type="OrthoDB" id="9766459at2"/>
<dbReference type="EMBL" id="CP010777">
    <property type="protein sequence ID" value="AKQ45814.1"/>
    <property type="molecule type" value="Genomic_DNA"/>
</dbReference>
<dbReference type="PROSITE" id="PS50112">
    <property type="entry name" value="PAS"/>
    <property type="match status" value="4"/>
</dbReference>
<evidence type="ECO:0000259" key="8">
    <source>
        <dbReference type="PROSITE" id="PS50113"/>
    </source>
</evidence>
<feature type="domain" description="PAC" evidence="8">
    <location>
        <begin position="442"/>
        <end position="495"/>
    </location>
</feature>
<dbReference type="SMART" id="SM00091">
    <property type="entry name" value="PAS"/>
    <property type="match status" value="4"/>
</dbReference>
<dbReference type="Gene3D" id="3.30.565.10">
    <property type="entry name" value="Histidine kinase-like ATPase, C-terminal domain"/>
    <property type="match status" value="1"/>
</dbReference>